<dbReference type="Proteomes" id="UP001229251">
    <property type="component" value="Unassembled WGS sequence"/>
</dbReference>
<organism evidence="3 4">
    <name type="scientific">Facklamia hominis</name>
    <dbReference type="NCBI Taxonomy" id="178214"/>
    <lineage>
        <taxon>Bacteria</taxon>
        <taxon>Bacillati</taxon>
        <taxon>Bacillota</taxon>
        <taxon>Bacilli</taxon>
        <taxon>Lactobacillales</taxon>
        <taxon>Aerococcaceae</taxon>
        <taxon>Facklamia</taxon>
    </lineage>
</organism>
<proteinExistence type="predicted"/>
<dbReference type="GO" id="GO:0030288">
    <property type="term" value="C:outer membrane-bounded periplasmic space"/>
    <property type="evidence" value="ECO:0007669"/>
    <property type="project" value="TreeGrafter"/>
</dbReference>
<dbReference type="AlphaFoldDB" id="A0AAJ1Q2U2"/>
<gene>
    <name evidence="3" type="ORF">QP433_00440</name>
</gene>
<sequence length="345" mass="37937">MKKTFTLACLSGALLANTLVPTAYAASHKLTLSTFAINEDIIKQDILVPFSEKFDTEFVTEVGNSGERFTKLTNNPNAKIDIIELSQAHATQGQTDGLFEKLDASKVPNIDLLTDSAKEVVETAGVPYTVNSIGIIYDPEALGKDISEWADLWDSSLAGKVSIPDISTTFGPAFLYLASDYKGVDITSDQGKAAFEALSELRPNILKTYSKSSDLSNLFQTGEIQAAVVADFAIPLILQANPQLKYVVPESGTYANYNTVNVLAKSENKELAYDYVNWKLDQELQVKVAESLNETPTNKEVQLSDDLQANKTYGAIAERAKSIDYSFVDQHLKAWIQEWNQVINQ</sequence>
<dbReference type="GO" id="GO:0030975">
    <property type="term" value="F:thiamine binding"/>
    <property type="evidence" value="ECO:0007669"/>
    <property type="project" value="TreeGrafter"/>
</dbReference>
<name>A0AAJ1Q2U2_9LACT</name>
<feature type="chain" id="PRO_5042533764" evidence="2">
    <location>
        <begin position="26"/>
        <end position="345"/>
    </location>
</feature>
<comment type="caution">
    <text evidence="3">The sequence shown here is derived from an EMBL/GenBank/DDBJ whole genome shotgun (WGS) entry which is preliminary data.</text>
</comment>
<dbReference type="RefSeq" id="WP_016647745.1">
    <property type="nucleotide sequence ID" value="NZ_CAUPDI010000009.1"/>
</dbReference>
<dbReference type="GO" id="GO:0030976">
    <property type="term" value="F:thiamine pyrophosphate binding"/>
    <property type="evidence" value="ECO:0007669"/>
    <property type="project" value="TreeGrafter"/>
</dbReference>
<evidence type="ECO:0000256" key="1">
    <source>
        <dbReference type="ARBA" id="ARBA00022729"/>
    </source>
</evidence>
<dbReference type="GO" id="GO:0015888">
    <property type="term" value="P:thiamine transport"/>
    <property type="evidence" value="ECO:0007669"/>
    <property type="project" value="TreeGrafter"/>
</dbReference>
<reference evidence="3" key="1">
    <citation type="submission" date="2023-05" db="EMBL/GenBank/DDBJ databases">
        <title>Cataloging the Phylogenetic Diversity of Human Bladder Bacteria.</title>
        <authorList>
            <person name="Du J."/>
        </authorList>
    </citation>
    <scope>NUCLEOTIDE SEQUENCE</scope>
    <source>
        <strain evidence="3">UMB1231</strain>
    </source>
</reference>
<dbReference type="PANTHER" id="PTHR30006:SF2">
    <property type="entry name" value="ABC TRANSPORTER SUBSTRATE-BINDING PROTEIN"/>
    <property type="match status" value="1"/>
</dbReference>
<evidence type="ECO:0000256" key="2">
    <source>
        <dbReference type="SAM" id="SignalP"/>
    </source>
</evidence>
<protein>
    <submittedName>
        <fullName evidence="3">ABC transporter substrate-binding protein</fullName>
    </submittedName>
</protein>
<feature type="signal peptide" evidence="2">
    <location>
        <begin position="1"/>
        <end position="25"/>
    </location>
</feature>
<dbReference type="Pfam" id="PF13416">
    <property type="entry name" value="SBP_bac_8"/>
    <property type="match status" value="1"/>
</dbReference>
<dbReference type="InterPro" id="IPR006059">
    <property type="entry name" value="SBP"/>
</dbReference>
<dbReference type="SUPFAM" id="SSF53850">
    <property type="entry name" value="Periplasmic binding protein-like II"/>
    <property type="match status" value="1"/>
</dbReference>
<dbReference type="EMBL" id="JASOOE010000001">
    <property type="protein sequence ID" value="MDK7186445.1"/>
    <property type="molecule type" value="Genomic_DNA"/>
</dbReference>
<keyword evidence="1 2" id="KW-0732">Signal</keyword>
<accession>A0AAJ1Q2U2</accession>
<dbReference type="CDD" id="cd13589">
    <property type="entry name" value="PBP2_polyamine_RpCGA009"/>
    <property type="match status" value="1"/>
</dbReference>
<evidence type="ECO:0000313" key="3">
    <source>
        <dbReference type="EMBL" id="MDK7186445.1"/>
    </source>
</evidence>
<dbReference type="Gene3D" id="3.40.190.10">
    <property type="entry name" value="Periplasmic binding protein-like II"/>
    <property type="match status" value="2"/>
</dbReference>
<dbReference type="PANTHER" id="PTHR30006">
    <property type="entry name" value="THIAMINE-BINDING PERIPLASMIC PROTEIN-RELATED"/>
    <property type="match status" value="1"/>
</dbReference>
<evidence type="ECO:0000313" key="4">
    <source>
        <dbReference type="Proteomes" id="UP001229251"/>
    </source>
</evidence>